<name>A0A4R9KCX8_9LEPT</name>
<dbReference type="PROSITE" id="PS01149">
    <property type="entry name" value="PSI_RSU"/>
    <property type="match status" value="1"/>
</dbReference>
<accession>A0A4R9KCX8</accession>
<dbReference type="InterPro" id="IPR002942">
    <property type="entry name" value="S4_RNA-bd"/>
</dbReference>
<feature type="domain" description="RNA-binding S4" evidence="6">
    <location>
        <begin position="18"/>
        <end position="80"/>
    </location>
</feature>
<sequence length="251" mass="28442">MSENITKVKKGEDPPKEIRINRFLSDCGLGSRRKVEELILSGKVRVNGSVEKNLSTKIKVGVDSVQVGNKKLEPPTESVFLALNKPKGFLCSHSDRFHSNTIFELLPKKYGKLFIAGRLDLDSRGLLLLSDLGNLVQEITHPSEGSEKEYEVVLEEELEFRLVKEKFLRGFIDEGEFLKAEKVVSLGKGQESSKFRVILKQGRKRQIRRMFSVLGGKVIDLQRIRIGKLSLEKLKIGEGKFVLLDPKVWRP</sequence>
<dbReference type="GO" id="GO:0003723">
    <property type="term" value="F:RNA binding"/>
    <property type="evidence" value="ECO:0007669"/>
    <property type="project" value="UniProtKB-KW"/>
</dbReference>
<dbReference type="InterPro" id="IPR000748">
    <property type="entry name" value="PsdUridine_synth_RsuA/RluB/E/F"/>
</dbReference>
<dbReference type="InterPro" id="IPR036986">
    <property type="entry name" value="S4_RNA-bd_sf"/>
</dbReference>
<evidence type="ECO:0000256" key="5">
    <source>
        <dbReference type="RuleBase" id="RU003887"/>
    </source>
</evidence>
<proteinExistence type="inferred from homology"/>
<evidence type="ECO:0000313" key="8">
    <source>
        <dbReference type="Proteomes" id="UP000297762"/>
    </source>
</evidence>
<dbReference type="CDD" id="cd00165">
    <property type="entry name" value="S4"/>
    <property type="match status" value="1"/>
</dbReference>
<dbReference type="RefSeq" id="WP_135647595.1">
    <property type="nucleotide sequence ID" value="NZ_RQGF01000005.1"/>
</dbReference>
<dbReference type="EC" id="5.4.99.-" evidence="5"/>
<dbReference type="InterPro" id="IPR018496">
    <property type="entry name" value="PsdUridine_synth_RsuA/RluB_CS"/>
</dbReference>
<dbReference type="NCBIfam" id="TIGR00093">
    <property type="entry name" value="pseudouridine synthase"/>
    <property type="match status" value="1"/>
</dbReference>
<dbReference type="SUPFAM" id="SSF55120">
    <property type="entry name" value="Pseudouridine synthase"/>
    <property type="match status" value="1"/>
</dbReference>
<dbReference type="PROSITE" id="PS50889">
    <property type="entry name" value="S4"/>
    <property type="match status" value="1"/>
</dbReference>
<dbReference type="Gene3D" id="3.30.70.1560">
    <property type="entry name" value="Alpha-L RNA-binding motif"/>
    <property type="match status" value="1"/>
</dbReference>
<dbReference type="OrthoDB" id="9807213at2"/>
<dbReference type="InterPro" id="IPR050343">
    <property type="entry name" value="RsuA_PseudoU_synthase"/>
</dbReference>
<dbReference type="Gene3D" id="3.10.290.10">
    <property type="entry name" value="RNA-binding S4 domain"/>
    <property type="match status" value="1"/>
</dbReference>
<dbReference type="GO" id="GO:0000455">
    <property type="term" value="P:enzyme-directed rRNA pseudouridine synthesis"/>
    <property type="evidence" value="ECO:0007669"/>
    <property type="project" value="UniProtKB-ARBA"/>
</dbReference>
<reference evidence="7" key="1">
    <citation type="journal article" date="2019" name="PLoS Negl. Trop. Dis.">
        <title>Revisiting the worldwide diversity of Leptospira species in the environment.</title>
        <authorList>
            <person name="Vincent A.T."/>
            <person name="Schiettekatte O."/>
            <person name="Bourhy P."/>
            <person name="Veyrier F.J."/>
            <person name="Picardeau M."/>
        </authorList>
    </citation>
    <scope>NUCLEOTIDE SEQUENCE [LARGE SCALE GENOMIC DNA]</scope>
    <source>
        <strain evidence="7">201702455</strain>
    </source>
</reference>
<evidence type="ECO:0000259" key="6">
    <source>
        <dbReference type="SMART" id="SM00363"/>
    </source>
</evidence>
<organism evidence="7 8">
    <name type="scientific">Leptospira sarikeiensis</name>
    <dbReference type="NCBI Taxonomy" id="2484943"/>
    <lineage>
        <taxon>Bacteria</taxon>
        <taxon>Pseudomonadati</taxon>
        <taxon>Spirochaetota</taxon>
        <taxon>Spirochaetia</taxon>
        <taxon>Leptospirales</taxon>
        <taxon>Leptospiraceae</taxon>
        <taxon>Leptospira</taxon>
    </lineage>
</organism>
<dbReference type="InterPro" id="IPR020103">
    <property type="entry name" value="PsdUridine_synth_cat_dom_sf"/>
</dbReference>
<evidence type="ECO:0000256" key="3">
    <source>
        <dbReference type="ARBA" id="ARBA00023235"/>
    </source>
</evidence>
<dbReference type="AlphaFoldDB" id="A0A4R9KCX8"/>
<dbReference type="Gene3D" id="3.30.70.580">
    <property type="entry name" value="Pseudouridine synthase I, catalytic domain, N-terminal subdomain"/>
    <property type="match status" value="1"/>
</dbReference>
<dbReference type="SMART" id="SM00363">
    <property type="entry name" value="S4"/>
    <property type="match status" value="1"/>
</dbReference>
<keyword evidence="2 4" id="KW-0694">RNA-binding</keyword>
<dbReference type="PANTHER" id="PTHR47683:SF4">
    <property type="entry name" value="PSEUDOURIDINE SYNTHASE"/>
    <property type="match status" value="1"/>
</dbReference>
<keyword evidence="3 5" id="KW-0413">Isomerase</keyword>
<dbReference type="GO" id="GO:0120159">
    <property type="term" value="F:rRNA pseudouridine synthase activity"/>
    <property type="evidence" value="ECO:0007669"/>
    <property type="project" value="UniProtKB-ARBA"/>
</dbReference>
<comment type="caution">
    <text evidence="7">The sequence shown here is derived from an EMBL/GenBank/DDBJ whole genome shotgun (WGS) entry which is preliminary data.</text>
</comment>
<evidence type="ECO:0000256" key="2">
    <source>
        <dbReference type="ARBA" id="ARBA00022884"/>
    </source>
</evidence>
<comment type="similarity">
    <text evidence="1 5">Belongs to the pseudouridine synthase RsuA family.</text>
</comment>
<dbReference type="Pfam" id="PF01479">
    <property type="entry name" value="S4"/>
    <property type="match status" value="1"/>
</dbReference>
<evidence type="ECO:0000256" key="4">
    <source>
        <dbReference type="PROSITE-ProRule" id="PRU00182"/>
    </source>
</evidence>
<dbReference type="PANTHER" id="PTHR47683">
    <property type="entry name" value="PSEUDOURIDINE SYNTHASE FAMILY PROTEIN-RELATED"/>
    <property type="match status" value="1"/>
</dbReference>
<dbReference type="InterPro" id="IPR006145">
    <property type="entry name" value="PsdUridine_synth_RsuA/RluA"/>
</dbReference>
<dbReference type="EMBL" id="RQGF01000005">
    <property type="protein sequence ID" value="TGL65724.1"/>
    <property type="molecule type" value="Genomic_DNA"/>
</dbReference>
<gene>
    <name evidence="7" type="ORF">EHQ64_00730</name>
</gene>
<dbReference type="Pfam" id="PF00849">
    <property type="entry name" value="PseudoU_synth_2"/>
    <property type="match status" value="1"/>
</dbReference>
<protein>
    <recommendedName>
        <fullName evidence="5">Pseudouridine synthase</fullName>
        <ecNumber evidence="5">5.4.99.-</ecNumber>
    </recommendedName>
</protein>
<dbReference type="InterPro" id="IPR042092">
    <property type="entry name" value="PsdUridine_s_RsuA/RluB/E/F_cat"/>
</dbReference>
<keyword evidence="8" id="KW-1185">Reference proteome</keyword>
<evidence type="ECO:0000256" key="1">
    <source>
        <dbReference type="ARBA" id="ARBA00008348"/>
    </source>
</evidence>
<dbReference type="InterPro" id="IPR020094">
    <property type="entry name" value="TruA/RsuA/RluB/E/F_N"/>
</dbReference>
<evidence type="ECO:0000313" key="7">
    <source>
        <dbReference type="EMBL" id="TGL65724.1"/>
    </source>
</evidence>
<dbReference type="SUPFAM" id="SSF55174">
    <property type="entry name" value="Alpha-L RNA-binding motif"/>
    <property type="match status" value="1"/>
</dbReference>
<dbReference type="Proteomes" id="UP000297762">
    <property type="component" value="Unassembled WGS sequence"/>
</dbReference>